<evidence type="ECO:0000313" key="1">
    <source>
        <dbReference type="EMBL" id="KAI0055957.1"/>
    </source>
</evidence>
<dbReference type="EMBL" id="MU277274">
    <property type="protein sequence ID" value="KAI0055957.1"/>
    <property type="molecule type" value="Genomic_DNA"/>
</dbReference>
<comment type="caution">
    <text evidence="1">The sequence shown here is derived from an EMBL/GenBank/DDBJ whole genome shotgun (WGS) entry which is preliminary data.</text>
</comment>
<reference evidence="1" key="2">
    <citation type="journal article" date="2022" name="New Phytol.">
        <title>Evolutionary transition to the ectomycorrhizal habit in the genomes of a hyperdiverse lineage of mushroom-forming fungi.</title>
        <authorList>
            <person name="Looney B."/>
            <person name="Miyauchi S."/>
            <person name="Morin E."/>
            <person name="Drula E."/>
            <person name="Courty P.E."/>
            <person name="Kohler A."/>
            <person name="Kuo A."/>
            <person name="LaButti K."/>
            <person name="Pangilinan J."/>
            <person name="Lipzen A."/>
            <person name="Riley R."/>
            <person name="Andreopoulos W."/>
            <person name="He G."/>
            <person name="Johnson J."/>
            <person name="Nolan M."/>
            <person name="Tritt A."/>
            <person name="Barry K.W."/>
            <person name="Grigoriev I.V."/>
            <person name="Nagy L.G."/>
            <person name="Hibbett D."/>
            <person name="Henrissat B."/>
            <person name="Matheny P.B."/>
            <person name="Labbe J."/>
            <person name="Martin F.M."/>
        </authorList>
    </citation>
    <scope>NUCLEOTIDE SEQUENCE</scope>
    <source>
        <strain evidence="1">HHB10654</strain>
    </source>
</reference>
<protein>
    <submittedName>
        <fullName evidence="1">Uncharacterized protein</fullName>
    </submittedName>
</protein>
<keyword evidence="2" id="KW-1185">Reference proteome</keyword>
<sequence length="1280" mass="143113">MDKLDDTIAKERDTLASRPSGHHERYLALNDLAASLSMRFLEMGQMEDLGEAIMLYREARNLWAPEEPNRIGFLTNFGHIMSMRFLRLRQTEDIDEAITLHREAVDILPPGYRNRAATLVNLANNLLTGFRARRDTPAGDLDEAITLYRRSLSLGYADRSHVFQHLGNALVTRFQRIHHVDDLLGAIQSYREGIVICPPGHADHAIFLRNLNNALFTNFQLRGRTEELDEIIRNTRATLEASPEGHSDRPMFMDSLAATLSTRSQVTGQIEDLQEAIHLHKSALTLRPVGHPDHYLSVINLASSLFTLFQQLGQAEDLEESISLNRHALEVASSDHENRPRALNDLARGLSTRFEHMGRMEELEEAIRYSREAVTLCPVDHPRRSGYIDSLSNNLFLHFQQLGDVSELEEAIAHHEESLALCPPGSPYRSIALGNLARAYTARFDEFGRIDDLNKGIQLQRESVELRPVGHPDRSMSLNNLAVSLSNRFAQLGKMEDLEEEITVHKEALDLRPPGHPNRSMSINNLAAALSIRFKQFGQIEDLERSIALHRGALVMHPPGHPAHSMSLSNIGNGLFDLYLVRPRIEYLNESIQVQQEALALRPPGHLERSSSLNNLASTLALRFKALNNMEDLHETITMHREGLKLRPRGNPDRFTSLDNLAVSITTRCRALGELGGLDEAIGYHEEALELCPPPQRPKILLQFGNTVKFRYEKLRAADDLEYVCHLFEEAVDHRPASSKDRLSVAQQWAAFARREKHESALKAYSMSLVLLERSLVVNPTVELQQQFLNRPSESGHLTSLALDAASWAIEAGTLETAVEMLETGRGLLWSRMRGYRNSIDRLRGVDQALAEEFDSTSAQLETLATSSASHLPLIGSHDKRKANQIQASMEAQWTRQRLLSEKYDSVVDRVRQIAGFEDFLRTMPFSHLRAVAEEGPVIIINISRHRSDAIILFNSTSDPVLVPLSSSIELYDKIAELSSDLSLAREQRDSEVIARTVGVILRTLWDTVVNPITTKLEALGTSKGSRIWWCPTGKLCSLPIHAAQPFRSGPPQTLSQLYVPSYTPTLSSLITARAEIKPRSSLSQVLAVGLPDGQPPLPRVREEIEKVDELGKFVLKLVGADATEEAVLAELKQRSWAHFACHGRLDHAQPLNSSFELHDAAQLTIVDLMKARLPDAEFAFLSACHSAAGDMEGTPDEVIHLAAGMQFCGFRSVVGTLWAMEDVDGPAMAADFYGKMFEKGDPVKVDFRDASKALRAATKNLRRNKATVDRWANFVHIGA</sequence>
<reference evidence="1" key="1">
    <citation type="submission" date="2021-03" db="EMBL/GenBank/DDBJ databases">
        <authorList>
            <consortium name="DOE Joint Genome Institute"/>
            <person name="Ahrendt S."/>
            <person name="Looney B.P."/>
            <person name="Miyauchi S."/>
            <person name="Morin E."/>
            <person name="Drula E."/>
            <person name="Courty P.E."/>
            <person name="Chicoki N."/>
            <person name="Fauchery L."/>
            <person name="Kohler A."/>
            <person name="Kuo A."/>
            <person name="Labutti K."/>
            <person name="Pangilinan J."/>
            <person name="Lipzen A."/>
            <person name="Riley R."/>
            <person name="Andreopoulos W."/>
            <person name="He G."/>
            <person name="Johnson J."/>
            <person name="Barry K.W."/>
            <person name="Grigoriev I.V."/>
            <person name="Nagy L."/>
            <person name="Hibbett D."/>
            <person name="Henrissat B."/>
            <person name="Matheny P.B."/>
            <person name="Labbe J."/>
            <person name="Martin F."/>
        </authorList>
    </citation>
    <scope>NUCLEOTIDE SEQUENCE</scope>
    <source>
        <strain evidence="1">HHB10654</strain>
    </source>
</reference>
<accession>A0ACB8SI62</accession>
<evidence type="ECO:0000313" key="2">
    <source>
        <dbReference type="Proteomes" id="UP000814140"/>
    </source>
</evidence>
<dbReference type="Proteomes" id="UP000814140">
    <property type="component" value="Unassembled WGS sequence"/>
</dbReference>
<gene>
    <name evidence="1" type="ORF">BV25DRAFT_1666502</name>
</gene>
<name>A0ACB8SI62_9AGAM</name>
<organism evidence="1 2">
    <name type="scientific">Artomyces pyxidatus</name>
    <dbReference type="NCBI Taxonomy" id="48021"/>
    <lineage>
        <taxon>Eukaryota</taxon>
        <taxon>Fungi</taxon>
        <taxon>Dikarya</taxon>
        <taxon>Basidiomycota</taxon>
        <taxon>Agaricomycotina</taxon>
        <taxon>Agaricomycetes</taxon>
        <taxon>Russulales</taxon>
        <taxon>Auriscalpiaceae</taxon>
        <taxon>Artomyces</taxon>
    </lineage>
</organism>
<proteinExistence type="predicted"/>